<feature type="domain" description="TonB-dependent receptor plug" evidence="15">
    <location>
        <begin position="54"/>
        <end position="163"/>
    </location>
</feature>
<keyword evidence="13" id="KW-0732">Signal</keyword>
<keyword evidence="7" id="KW-0406">Ion transport</keyword>
<keyword evidence="3 11" id="KW-1134">Transmembrane beta strand</keyword>
<dbReference type="Proteomes" id="UP001218231">
    <property type="component" value="Plasmid unnamed1"/>
</dbReference>
<dbReference type="PANTHER" id="PTHR32552:SF81">
    <property type="entry name" value="TONB-DEPENDENT OUTER MEMBRANE RECEPTOR"/>
    <property type="match status" value="1"/>
</dbReference>
<evidence type="ECO:0000256" key="11">
    <source>
        <dbReference type="PROSITE-ProRule" id="PRU01360"/>
    </source>
</evidence>
<keyword evidence="10 11" id="KW-0998">Cell outer membrane</keyword>
<dbReference type="InterPro" id="IPR000531">
    <property type="entry name" value="Beta-barrel_TonB"/>
</dbReference>
<evidence type="ECO:0000256" key="13">
    <source>
        <dbReference type="SAM" id="SignalP"/>
    </source>
</evidence>
<dbReference type="Gene3D" id="2.40.170.20">
    <property type="entry name" value="TonB-dependent receptor, beta-barrel domain"/>
    <property type="match status" value="1"/>
</dbReference>
<organism evidence="16 17">
    <name type="scientific">Novosphingobium humi</name>
    <dbReference type="NCBI Taxonomy" id="2282397"/>
    <lineage>
        <taxon>Bacteria</taxon>
        <taxon>Pseudomonadati</taxon>
        <taxon>Pseudomonadota</taxon>
        <taxon>Alphaproteobacteria</taxon>
        <taxon>Sphingomonadales</taxon>
        <taxon>Sphingomonadaceae</taxon>
        <taxon>Novosphingobium</taxon>
    </lineage>
</organism>
<evidence type="ECO:0000256" key="12">
    <source>
        <dbReference type="RuleBase" id="RU003357"/>
    </source>
</evidence>
<keyword evidence="16" id="KW-0675">Receptor</keyword>
<protein>
    <submittedName>
        <fullName evidence="16">TonB-dependent receptor</fullName>
    </submittedName>
</protein>
<name>A0ABY7U2J6_9SPHN</name>
<keyword evidence="4" id="KW-0410">Iron transport</keyword>
<evidence type="ECO:0000256" key="7">
    <source>
        <dbReference type="ARBA" id="ARBA00023065"/>
    </source>
</evidence>
<evidence type="ECO:0000256" key="9">
    <source>
        <dbReference type="ARBA" id="ARBA00023136"/>
    </source>
</evidence>
<dbReference type="InterPro" id="IPR039426">
    <property type="entry name" value="TonB-dep_rcpt-like"/>
</dbReference>
<evidence type="ECO:0000256" key="1">
    <source>
        <dbReference type="ARBA" id="ARBA00004571"/>
    </source>
</evidence>
<proteinExistence type="inferred from homology"/>
<evidence type="ECO:0000259" key="15">
    <source>
        <dbReference type="Pfam" id="PF07715"/>
    </source>
</evidence>
<dbReference type="Pfam" id="PF07715">
    <property type="entry name" value="Plug"/>
    <property type="match status" value="1"/>
</dbReference>
<comment type="subcellular location">
    <subcellularLocation>
        <location evidence="1 11">Cell outer membrane</location>
        <topology evidence="1 11">Multi-pass membrane protein</topology>
    </subcellularLocation>
</comment>
<keyword evidence="16" id="KW-0614">Plasmid</keyword>
<gene>
    <name evidence="16" type="ORF">PQ457_16810</name>
</gene>
<evidence type="ECO:0000256" key="5">
    <source>
        <dbReference type="ARBA" id="ARBA00022692"/>
    </source>
</evidence>
<evidence type="ECO:0000256" key="4">
    <source>
        <dbReference type="ARBA" id="ARBA00022496"/>
    </source>
</evidence>
<evidence type="ECO:0000256" key="8">
    <source>
        <dbReference type="ARBA" id="ARBA00023077"/>
    </source>
</evidence>
<dbReference type="PANTHER" id="PTHR32552">
    <property type="entry name" value="FERRICHROME IRON RECEPTOR-RELATED"/>
    <property type="match status" value="1"/>
</dbReference>
<evidence type="ECO:0000313" key="17">
    <source>
        <dbReference type="Proteomes" id="UP001218231"/>
    </source>
</evidence>
<evidence type="ECO:0000313" key="16">
    <source>
        <dbReference type="EMBL" id="WCT79727.1"/>
    </source>
</evidence>
<feature type="chain" id="PRO_5046644300" evidence="13">
    <location>
        <begin position="25"/>
        <end position="740"/>
    </location>
</feature>
<accession>A0ABY7U2J6</accession>
<dbReference type="Pfam" id="PF00593">
    <property type="entry name" value="TonB_dep_Rec_b-barrel"/>
    <property type="match status" value="1"/>
</dbReference>
<keyword evidence="17" id="KW-1185">Reference proteome</keyword>
<keyword evidence="6" id="KW-0408">Iron</keyword>
<comment type="similarity">
    <text evidence="11 12">Belongs to the TonB-dependent receptor family.</text>
</comment>
<feature type="domain" description="TonB-dependent receptor-like beta-barrel" evidence="14">
    <location>
        <begin position="283"/>
        <end position="711"/>
    </location>
</feature>
<evidence type="ECO:0000256" key="6">
    <source>
        <dbReference type="ARBA" id="ARBA00023004"/>
    </source>
</evidence>
<keyword evidence="8 12" id="KW-0798">TonB box</keyword>
<dbReference type="InterPro" id="IPR036942">
    <property type="entry name" value="Beta-barrel_TonB_sf"/>
</dbReference>
<keyword evidence="2 11" id="KW-0813">Transport</keyword>
<keyword evidence="5 11" id="KW-0812">Transmembrane</keyword>
<sequence length="740" mass="80195">MSHKHLLLTSCLYGLAMMATPAHASDAAAEPAATEQSQGLGDIVVTAQRREEKLQDVPVAVSAFSPVMIRQLNIVDAISTSKFVPGMISGHNAGLGSANAYYLRALGNSQSTATFDAPITTYVNDIYIARQNANNYAFFDTERVEILRGPQGTLFGRNTTGGAINVILRKPADHFAASGEVTGGSFDRYTAKGTVDVPLSEKVLSKVSAFYISDRGYLKNITTGEWMNGEKTWGIRGDLRIRPNTALTIDLSAEYSRNAGTYAGLRNVAGTSPYVVGGTTVPVFYETAAGLRRTDCTQNNINTLLNTGKGACNLTMVTSLGANVSYDTGAGTLTYITGWRRMNQGYINQYDGSTANPYAGYILVDNGTNDQWSQEVKFNTSLFGGRAKLTTGLFYLQEISNDRQTSFNGGTTSFRAIQDSIYRFKAETAAVYAQTDIKLLDPLTLTLGGRYTWERKTLHFTPSPTFTGLGYGDAAVQAYGIPLAQSVNRFTPRIALNYKATRDVMLFASATNGFKSGGWNGTAAIPSSAVTFRPEKTWSYEAGVKSEFFDHRLRVNVTGYIARTTDLQATAAVLSAVTGTIAQLPFNAGTQLVKGVEIETSAKLGDLTLFANPSFMDAKYTYISPAATTLTTALAPVRAPTFQISSGALYEKSVPELKGTLGASVAWRHNSPYWVAVLNTTHTNTEDFLDLGVSYRTQDDHISVGFDVSNVTDQKTVTANFLSLFPGDPRRYTVRVRFKM</sequence>
<evidence type="ECO:0000256" key="2">
    <source>
        <dbReference type="ARBA" id="ARBA00022448"/>
    </source>
</evidence>
<keyword evidence="9 11" id="KW-0472">Membrane</keyword>
<feature type="signal peptide" evidence="13">
    <location>
        <begin position="1"/>
        <end position="24"/>
    </location>
</feature>
<dbReference type="EMBL" id="CP117418">
    <property type="protein sequence ID" value="WCT79727.1"/>
    <property type="molecule type" value="Genomic_DNA"/>
</dbReference>
<evidence type="ECO:0000256" key="10">
    <source>
        <dbReference type="ARBA" id="ARBA00023237"/>
    </source>
</evidence>
<geneLocation type="plasmid" evidence="16 17">
    <name>unnamed1</name>
</geneLocation>
<evidence type="ECO:0000259" key="14">
    <source>
        <dbReference type="Pfam" id="PF00593"/>
    </source>
</evidence>
<reference evidence="16 17" key="1">
    <citation type="submission" date="2023-02" db="EMBL/GenBank/DDBJ databases">
        <title>Genome sequence of Novosphingobium humi KACC 19094.</title>
        <authorList>
            <person name="Kim S."/>
            <person name="Heo J."/>
            <person name="Kwon S.-W."/>
        </authorList>
    </citation>
    <scope>NUCLEOTIDE SEQUENCE [LARGE SCALE GENOMIC DNA]</scope>
    <source>
        <strain evidence="16 17">KACC 19094</strain>
        <plasmid evidence="16 17">unnamed1</plasmid>
    </source>
</reference>
<evidence type="ECO:0000256" key="3">
    <source>
        <dbReference type="ARBA" id="ARBA00022452"/>
    </source>
</evidence>
<dbReference type="SUPFAM" id="SSF56935">
    <property type="entry name" value="Porins"/>
    <property type="match status" value="1"/>
</dbReference>
<dbReference type="PROSITE" id="PS52016">
    <property type="entry name" value="TONB_DEPENDENT_REC_3"/>
    <property type="match status" value="1"/>
</dbReference>
<dbReference type="InterPro" id="IPR012910">
    <property type="entry name" value="Plug_dom"/>
</dbReference>
<dbReference type="RefSeq" id="WP_273619998.1">
    <property type="nucleotide sequence ID" value="NZ_CP117418.1"/>
</dbReference>